<keyword evidence="7" id="KW-0566">Pantothenate biosynthesis</keyword>
<dbReference type="UniPathway" id="UPA00028">
    <property type="reaction ID" value="UER00004"/>
</dbReference>
<dbReference type="PANTHER" id="PTHR21708:SF26">
    <property type="entry name" value="2-DEHYDROPANTOATE 2-REDUCTASE"/>
    <property type="match status" value="1"/>
</dbReference>
<evidence type="ECO:0000256" key="4">
    <source>
        <dbReference type="ARBA" id="ARBA00022857"/>
    </source>
</evidence>
<keyword evidence="4 7" id="KW-0521">NADP</keyword>
<dbReference type="GO" id="GO:0005737">
    <property type="term" value="C:cytoplasm"/>
    <property type="evidence" value="ECO:0007669"/>
    <property type="project" value="TreeGrafter"/>
</dbReference>
<dbReference type="GO" id="GO:0015940">
    <property type="term" value="P:pantothenate biosynthetic process"/>
    <property type="evidence" value="ECO:0007669"/>
    <property type="project" value="UniProtKB-UniPathway"/>
</dbReference>
<name>A0A101HEB6_9BACT</name>
<accession>A0A101HEB6</accession>
<dbReference type="AlphaFoldDB" id="A0A101HEB6"/>
<evidence type="ECO:0000313" key="11">
    <source>
        <dbReference type="Proteomes" id="UP000053860"/>
    </source>
</evidence>
<dbReference type="EMBL" id="LGGN01000392">
    <property type="protein sequence ID" value="KUK75119.1"/>
    <property type="molecule type" value="Genomic_DNA"/>
</dbReference>
<evidence type="ECO:0000256" key="2">
    <source>
        <dbReference type="ARBA" id="ARBA00007870"/>
    </source>
</evidence>
<protein>
    <recommendedName>
        <fullName evidence="3 7">2-dehydropantoate 2-reductase</fullName>
        <ecNumber evidence="3 7">1.1.1.169</ecNumber>
    </recommendedName>
    <alternativeName>
        <fullName evidence="6 7">Ketopantoate reductase</fullName>
    </alternativeName>
</protein>
<dbReference type="Pfam" id="PF02558">
    <property type="entry name" value="ApbA"/>
    <property type="match status" value="1"/>
</dbReference>
<dbReference type="Pfam" id="PF08546">
    <property type="entry name" value="ApbA_C"/>
    <property type="match status" value="1"/>
</dbReference>
<dbReference type="Proteomes" id="UP000053860">
    <property type="component" value="Unassembled WGS sequence"/>
</dbReference>
<dbReference type="FunFam" id="3.40.50.720:FF:000307">
    <property type="entry name" value="2-dehydropantoate 2-reductase"/>
    <property type="match status" value="1"/>
</dbReference>
<dbReference type="InterPro" id="IPR013752">
    <property type="entry name" value="KPA_reductase"/>
</dbReference>
<evidence type="ECO:0000256" key="1">
    <source>
        <dbReference type="ARBA" id="ARBA00002919"/>
    </source>
</evidence>
<dbReference type="SUPFAM" id="SSF51735">
    <property type="entry name" value="NAD(P)-binding Rossmann-fold domains"/>
    <property type="match status" value="1"/>
</dbReference>
<gene>
    <name evidence="10" type="ORF">XD92_1578</name>
</gene>
<organism evidence="10 11">
    <name type="scientific">Proteiniphilum acetatigenes</name>
    <dbReference type="NCBI Taxonomy" id="294710"/>
    <lineage>
        <taxon>Bacteria</taxon>
        <taxon>Pseudomonadati</taxon>
        <taxon>Bacteroidota</taxon>
        <taxon>Bacteroidia</taxon>
        <taxon>Bacteroidales</taxon>
        <taxon>Dysgonomonadaceae</taxon>
        <taxon>Proteiniphilum</taxon>
    </lineage>
</organism>
<dbReference type="GO" id="GO:0008677">
    <property type="term" value="F:2-dehydropantoate 2-reductase activity"/>
    <property type="evidence" value="ECO:0007669"/>
    <property type="project" value="UniProtKB-EC"/>
</dbReference>
<comment type="pathway">
    <text evidence="7">Cofactor biosynthesis; (R)-pantothenate biosynthesis; (R)-pantoate from 3-methyl-2-oxobutanoate: step 2/2.</text>
</comment>
<comment type="similarity">
    <text evidence="2 7">Belongs to the ketopantoate reductase family.</text>
</comment>
<dbReference type="EC" id="1.1.1.169" evidence="3 7"/>
<evidence type="ECO:0000256" key="7">
    <source>
        <dbReference type="RuleBase" id="RU362068"/>
    </source>
</evidence>
<feature type="domain" description="Ketopantoate reductase C-terminal" evidence="9">
    <location>
        <begin position="183"/>
        <end position="232"/>
    </location>
</feature>
<evidence type="ECO:0000259" key="9">
    <source>
        <dbReference type="Pfam" id="PF08546"/>
    </source>
</evidence>
<evidence type="ECO:0000256" key="5">
    <source>
        <dbReference type="ARBA" id="ARBA00023002"/>
    </source>
</evidence>
<evidence type="ECO:0000313" key="10">
    <source>
        <dbReference type="EMBL" id="KUK75119.1"/>
    </source>
</evidence>
<dbReference type="PANTHER" id="PTHR21708">
    <property type="entry name" value="PROBABLE 2-DEHYDROPANTOATE 2-REDUCTASE"/>
    <property type="match status" value="1"/>
</dbReference>
<feature type="domain" description="Ketopantoate reductase N-terminal" evidence="8">
    <location>
        <begin position="4"/>
        <end position="156"/>
    </location>
</feature>
<dbReference type="InterPro" id="IPR036291">
    <property type="entry name" value="NAD(P)-bd_dom_sf"/>
</dbReference>
<dbReference type="InterPro" id="IPR051402">
    <property type="entry name" value="KPR-Related"/>
</dbReference>
<feature type="non-terminal residue" evidence="10">
    <location>
        <position position="232"/>
    </location>
</feature>
<dbReference type="NCBIfam" id="TIGR00745">
    <property type="entry name" value="apbA_panE"/>
    <property type="match status" value="1"/>
</dbReference>
<sequence>MKLAVIGIGGVGGVFGGLLARKYAGSKEHEIVFVARGEHLAAIKKNGLKLTTPNEEFTVAPDIATDNTEGLGTFDLVLFCVKSYGLEKAAEQIKRNAGPKTVIIPLLNGVDISERIKAVIPEADVLGGLVYIGSSIVGPGAVKHAGGSGQIIFGPKDASRVENYRPIEKLLRDAGIKADLVADIDLALWTKYIFISSMAGLTSYFGKTFGEILESPQDKQFLEGVLKEIEAV</sequence>
<comment type="function">
    <text evidence="1 7">Catalyzes the NADPH-dependent reduction of ketopantoate into pantoic acid.</text>
</comment>
<evidence type="ECO:0000259" key="8">
    <source>
        <dbReference type="Pfam" id="PF02558"/>
    </source>
</evidence>
<reference evidence="11" key="1">
    <citation type="journal article" date="2015" name="MBio">
        <title>Genome-Resolved Metagenomic Analysis Reveals Roles for Candidate Phyla and Other Microbial Community Members in Biogeochemical Transformations in Oil Reservoirs.</title>
        <authorList>
            <person name="Hu P."/>
            <person name="Tom L."/>
            <person name="Singh A."/>
            <person name="Thomas B.C."/>
            <person name="Baker B.J."/>
            <person name="Piceno Y.M."/>
            <person name="Andersen G.L."/>
            <person name="Banfield J.F."/>
        </authorList>
    </citation>
    <scope>NUCLEOTIDE SEQUENCE [LARGE SCALE GENOMIC DNA]</scope>
</reference>
<dbReference type="InterPro" id="IPR003710">
    <property type="entry name" value="ApbA"/>
</dbReference>
<dbReference type="InterPro" id="IPR013332">
    <property type="entry name" value="KPR_N"/>
</dbReference>
<proteinExistence type="inferred from homology"/>
<evidence type="ECO:0000256" key="6">
    <source>
        <dbReference type="ARBA" id="ARBA00032024"/>
    </source>
</evidence>
<comment type="caution">
    <text evidence="10">The sequence shown here is derived from an EMBL/GenBank/DDBJ whole genome shotgun (WGS) entry which is preliminary data.</text>
</comment>
<dbReference type="Gene3D" id="3.40.50.720">
    <property type="entry name" value="NAD(P)-binding Rossmann-like Domain"/>
    <property type="match status" value="1"/>
</dbReference>
<evidence type="ECO:0000256" key="3">
    <source>
        <dbReference type="ARBA" id="ARBA00013014"/>
    </source>
</evidence>
<comment type="catalytic activity">
    <reaction evidence="7">
        <text>(R)-pantoate + NADP(+) = 2-dehydropantoate + NADPH + H(+)</text>
        <dbReference type="Rhea" id="RHEA:16233"/>
        <dbReference type="ChEBI" id="CHEBI:11561"/>
        <dbReference type="ChEBI" id="CHEBI:15378"/>
        <dbReference type="ChEBI" id="CHEBI:15980"/>
        <dbReference type="ChEBI" id="CHEBI:57783"/>
        <dbReference type="ChEBI" id="CHEBI:58349"/>
        <dbReference type="EC" id="1.1.1.169"/>
    </reaction>
</comment>
<keyword evidence="5 7" id="KW-0560">Oxidoreductase</keyword>